<dbReference type="Gene3D" id="1.10.1200.270">
    <property type="entry name" value="Methyltransferase, alpha-helical capping domain"/>
    <property type="match status" value="1"/>
</dbReference>
<proteinExistence type="predicted"/>
<comment type="caution">
    <text evidence="3">The sequence shown here is derived from an EMBL/GenBank/DDBJ whole genome shotgun (WGS) entry which is preliminary data.</text>
</comment>
<dbReference type="InterPro" id="IPR029063">
    <property type="entry name" value="SAM-dependent_MTases_sf"/>
</dbReference>
<evidence type="ECO:0000256" key="2">
    <source>
        <dbReference type="ARBA" id="ARBA00022842"/>
    </source>
</evidence>
<reference evidence="3" key="1">
    <citation type="submission" date="2021-02" db="EMBL/GenBank/DDBJ databases">
        <authorList>
            <person name="Nowell W R."/>
        </authorList>
    </citation>
    <scope>NUCLEOTIDE SEQUENCE</scope>
</reference>
<accession>A0A815III7</accession>
<dbReference type="Gene3D" id="3.40.50.150">
    <property type="entry name" value="Vaccinia Virus protein VP39"/>
    <property type="match status" value="1"/>
</dbReference>
<dbReference type="GO" id="GO:0046872">
    <property type="term" value="F:metal ion binding"/>
    <property type="evidence" value="ECO:0007669"/>
    <property type="project" value="UniProtKB-KW"/>
</dbReference>
<organism evidence="3 5">
    <name type="scientific">Adineta steineri</name>
    <dbReference type="NCBI Taxonomy" id="433720"/>
    <lineage>
        <taxon>Eukaryota</taxon>
        <taxon>Metazoa</taxon>
        <taxon>Spiralia</taxon>
        <taxon>Gnathifera</taxon>
        <taxon>Rotifera</taxon>
        <taxon>Eurotatoria</taxon>
        <taxon>Bdelloidea</taxon>
        <taxon>Adinetida</taxon>
        <taxon>Adinetidae</taxon>
        <taxon>Adineta</taxon>
    </lineage>
</organism>
<gene>
    <name evidence="3" type="ORF">JYZ213_LOCUS36004</name>
    <name evidence="4" type="ORF">OXD698_LOCUS15650</name>
</gene>
<keyword evidence="1" id="KW-0479">Metal-binding</keyword>
<dbReference type="InterPro" id="IPR042086">
    <property type="entry name" value="MeTrfase_capping"/>
</dbReference>
<dbReference type="InterPro" id="IPR005299">
    <property type="entry name" value="MeTrfase_7"/>
</dbReference>
<dbReference type="GO" id="GO:0008168">
    <property type="term" value="F:methyltransferase activity"/>
    <property type="evidence" value="ECO:0007669"/>
    <property type="project" value="InterPro"/>
</dbReference>
<evidence type="ECO:0008006" key="6">
    <source>
        <dbReference type="Google" id="ProtNLM"/>
    </source>
</evidence>
<dbReference type="PANTHER" id="PTHR31009">
    <property type="entry name" value="S-ADENOSYL-L-METHIONINE:CARBOXYL METHYLTRANSFERASE FAMILY PROTEIN"/>
    <property type="match status" value="1"/>
</dbReference>
<dbReference type="EMBL" id="CAJNOG010000841">
    <property type="protein sequence ID" value="CAF1368768.1"/>
    <property type="molecule type" value="Genomic_DNA"/>
</dbReference>
<protein>
    <recommendedName>
        <fullName evidence="6">SAM dependent carboxyl methyltransferase</fullName>
    </recommendedName>
</protein>
<dbReference type="Pfam" id="PF03492">
    <property type="entry name" value="Methyltransf_7"/>
    <property type="match status" value="1"/>
</dbReference>
<dbReference type="Proteomes" id="UP000663844">
    <property type="component" value="Unassembled WGS sequence"/>
</dbReference>
<dbReference type="SUPFAM" id="SSF53335">
    <property type="entry name" value="S-adenosyl-L-methionine-dependent methyltransferases"/>
    <property type="match status" value="1"/>
</dbReference>
<sequence>MPTATNKMAIKSGATTGMAESYNSNSSPQRAIIKSAEPIIKRAIEMLDITPALCPIIIADFGASHGSNSMDVIELITGYIQELKKTDREFLIVHNDLPTNNWKRLLDILKEKNKFRSVAHAGSFYEQCLPSNFLMIGFSSASLHWLSKKPSNISNHCVSIFAGVDELQAFKTQARDDYQNFLKSRSSELIQGGIQIVIMNSFNDEGITGTENVYHLLNKCAKSTLSTNEVLNYTLPVYIRSYDECVDKELFDQYSFKLILSKISAVDFEFYRQLKNNEISLEEFAERQTKFIRCATDSVLKEALESTGERSKEDIDQLSNKLWDLYKEHVQQNPDDFDIKCYQTYVVLKKL</sequence>
<keyword evidence="2" id="KW-0460">Magnesium</keyword>
<evidence type="ECO:0000313" key="4">
    <source>
        <dbReference type="EMBL" id="CAF3754502.1"/>
    </source>
</evidence>
<dbReference type="Proteomes" id="UP000663845">
    <property type="component" value="Unassembled WGS sequence"/>
</dbReference>
<evidence type="ECO:0000256" key="1">
    <source>
        <dbReference type="ARBA" id="ARBA00022723"/>
    </source>
</evidence>
<evidence type="ECO:0000313" key="5">
    <source>
        <dbReference type="Proteomes" id="UP000663845"/>
    </source>
</evidence>
<dbReference type="EMBL" id="CAJOAZ010001040">
    <property type="protein sequence ID" value="CAF3754502.1"/>
    <property type="molecule type" value="Genomic_DNA"/>
</dbReference>
<name>A0A815III7_9BILA</name>
<dbReference type="AlphaFoldDB" id="A0A815III7"/>
<evidence type="ECO:0000313" key="3">
    <source>
        <dbReference type="EMBL" id="CAF1368768.1"/>
    </source>
</evidence>